<dbReference type="RefSeq" id="WP_374035995.1">
    <property type="nucleotide sequence ID" value="NZ_CP169082.1"/>
</dbReference>
<keyword evidence="1" id="KW-0472">Membrane</keyword>
<sequence>MKRLEPNLVLAASTVIALALLISTAALFGAPGGAVKYPIIALICVVAFVIGNGMMAVRMGRVSPPMISLENPATALFAGGFPIVVMLFAAIPLIWSGHDYGLLIIIASVMAGVTVESALKARRA</sequence>
<accession>A0ABW0FQW5</accession>
<feature type="transmembrane region" description="Helical" evidence="1">
    <location>
        <begin position="39"/>
        <end position="60"/>
    </location>
</feature>
<evidence type="ECO:0000313" key="3">
    <source>
        <dbReference type="Proteomes" id="UP001596152"/>
    </source>
</evidence>
<gene>
    <name evidence="2" type="ORF">ACFPIE_07620</name>
</gene>
<organism evidence="2 3">
    <name type="scientific">Brevundimonas staleyi</name>
    <dbReference type="NCBI Taxonomy" id="74326"/>
    <lineage>
        <taxon>Bacteria</taxon>
        <taxon>Pseudomonadati</taxon>
        <taxon>Pseudomonadota</taxon>
        <taxon>Alphaproteobacteria</taxon>
        <taxon>Caulobacterales</taxon>
        <taxon>Caulobacteraceae</taxon>
        <taxon>Brevundimonas</taxon>
    </lineage>
</organism>
<reference evidence="3" key="1">
    <citation type="journal article" date="2019" name="Int. J. Syst. Evol. Microbiol.">
        <title>The Global Catalogue of Microorganisms (GCM) 10K type strain sequencing project: providing services to taxonomists for standard genome sequencing and annotation.</title>
        <authorList>
            <consortium name="The Broad Institute Genomics Platform"/>
            <consortium name="The Broad Institute Genome Sequencing Center for Infectious Disease"/>
            <person name="Wu L."/>
            <person name="Ma J."/>
        </authorList>
    </citation>
    <scope>NUCLEOTIDE SEQUENCE [LARGE SCALE GENOMIC DNA]</scope>
    <source>
        <strain evidence="3">JCM 12125</strain>
    </source>
</reference>
<dbReference type="Proteomes" id="UP001596152">
    <property type="component" value="Unassembled WGS sequence"/>
</dbReference>
<proteinExistence type="predicted"/>
<feature type="transmembrane region" description="Helical" evidence="1">
    <location>
        <begin position="72"/>
        <end position="94"/>
    </location>
</feature>
<evidence type="ECO:0000256" key="1">
    <source>
        <dbReference type="SAM" id="Phobius"/>
    </source>
</evidence>
<name>A0ABW0FQW5_9CAUL</name>
<dbReference type="EMBL" id="JBHSLF010000014">
    <property type="protein sequence ID" value="MFC5343777.1"/>
    <property type="molecule type" value="Genomic_DNA"/>
</dbReference>
<evidence type="ECO:0000313" key="2">
    <source>
        <dbReference type="EMBL" id="MFC5343777.1"/>
    </source>
</evidence>
<keyword evidence="3" id="KW-1185">Reference proteome</keyword>
<protein>
    <submittedName>
        <fullName evidence="2">Uncharacterized protein</fullName>
    </submittedName>
</protein>
<comment type="caution">
    <text evidence="2">The sequence shown here is derived from an EMBL/GenBank/DDBJ whole genome shotgun (WGS) entry which is preliminary data.</text>
</comment>
<feature type="transmembrane region" description="Helical" evidence="1">
    <location>
        <begin position="100"/>
        <end position="119"/>
    </location>
</feature>
<keyword evidence="1" id="KW-1133">Transmembrane helix</keyword>
<keyword evidence="1" id="KW-0812">Transmembrane</keyword>